<dbReference type="PANTHER" id="PTHR43201:SF8">
    <property type="entry name" value="ACYL-COA SYNTHETASE FAMILY MEMBER 3"/>
    <property type="match status" value="1"/>
</dbReference>
<sequence>MELVADLLSQHPDDLPYLIADHVVTHGELREAVRQEAALFSSAGVREGSTVALQIPPSFTQIEVLLALWQLGAQVMLVDHRLKPAEVEQLRALCRPQHVVRAGAAGWSRLSFRSRHELVTEKRADGLPASTDHRLIQFSSGSTGRPKVVGRTEASITAEIRRFNQLTGMPALGERVLLLSSTAHSFGLIAGLLHSLYAGVGVVFAAKVAANDILRAADEHEVSAIFGVPFHYELLATAENPPLLPSLRCAVSGGELMPPAVAERFHDVYGVRVGESYGTTETGVIAMDISGRLRPTVGPATPGILLRIRDGEVDVQLPTTPYLTADGQDRYVDGWLRTRDRGELTVDGTVRLLGRGDSLVVIGGLKVDLTEIEDVLTKHGSVAEAVLVHGEVIEAYVSTVDVSLAAEDLVRWCADHLADYKVPKLVRVLPRLPRTPNGKLIRDRGSLRAAALVAGLPDPARSA</sequence>
<feature type="domain" description="AMP-binding enzyme C-terminal" evidence="3">
    <location>
        <begin position="371"/>
        <end position="439"/>
    </location>
</feature>
<organism evidence="4 5">
    <name type="scientific">Kutzneria chonburiensis</name>
    <dbReference type="NCBI Taxonomy" id="1483604"/>
    <lineage>
        <taxon>Bacteria</taxon>
        <taxon>Bacillati</taxon>
        <taxon>Actinomycetota</taxon>
        <taxon>Actinomycetes</taxon>
        <taxon>Pseudonocardiales</taxon>
        <taxon>Pseudonocardiaceae</taxon>
        <taxon>Kutzneria</taxon>
    </lineage>
</organism>
<dbReference type="SUPFAM" id="SSF56801">
    <property type="entry name" value="Acetyl-CoA synthetase-like"/>
    <property type="match status" value="1"/>
</dbReference>
<accession>A0ABV6MJD6</accession>
<evidence type="ECO:0000259" key="2">
    <source>
        <dbReference type="Pfam" id="PF00501"/>
    </source>
</evidence>
<dbReference type="PANTHER" id="PTHR43201">
    <property type="entry name" value="ACYL-COA SYNTHETASE"/>
    <property type="match status" value="1"/>
</dbReference>
<dbReference type="InterPro" id="IPR045851">
    <property type="entry name" value="AMP-bd_C_sf"/>
</dbReference>
<dbReference type="Gene3D" id="3.30.300.30">
    <property type="match status" value="1"/>
</dbReference>
<dbReference type="PROSITE" id="PS00455">
    <property type="entry name" value="AMP_BINDING"/>
    <property type="match status" value="1"/>
</dbReference>
<comment type="similarity">
    <text evidence="1">Belongs to the ATP-dependent AMP-binding enzyme family.</text>
</comment>
<dbReference type="Proteomes" id="UP001589810">
    <property type="component" value="Unassembled WGS sequence"/>
</dbReference>
<evidence type="ECO:0000313" key="4">
    <source>
        <dbReference type="EMBL" id="MFC0540394.1"/>
    </source>
</evidence>
<dbReference type="Gene3D" id="3.40.50.12780">
    <property type="entry name" value="N-terminal domain of ligase-like"/>
    <property type="match status" value="1"/>
</dbReference>
<evidence type="ECO:0000259" key="3">
    <source>
        <dbReference type="Pfam" id="PF13193"/>
    </source>
</evidence>
<dbReference type="InterPro" id="IPR000873">
    <property type="entry name" value="AMP-dep_synth/lig_dom"/>
</dbReference>
<gene>
    <name evidence="4" type="ORF">ACFFH7_02825</name>
</gene>
<evidence type="ECO:0000256" key="1">
    <source>
        <dbReference type="ARBA" id="ARBA00006432"/>
    </source>
</evidence>
<dbReference type="Pfam" id="PF13193">
    <property type="entry name" value="AMP-binding_C"/>
    <property type="match status" value="1"/>
</dbReference>
<dbReference type="Pfam" id="PF00501">
    <property type="entry name" value="AMP-binding"/>
    <property type="match status" value="1"/>
</dbReference>
<reference evidence="4 5" key="1">
    <citation type="submission" date="2024-09" db="EMBL/GenBank/DDBJ databases">
        <authorList>
            <person name="Sun Q."/>
            <person name="Mori K."/>
        </authorList>
    </citation>
    <scope>NUCLEOTIDE SEQUENCE [LARGE SCALE GENOMIC DNA]</scope>
    <source>
        <strain evidence="4 5">TBRC 1432</strain>
    </source>
</reference>
<keyword evidence="5" id="KW-1185">Reference proteome</keyword>
<dbReference type="InterPro" id="IPR020845">
    <property type="entry name" value="AMP-binding_CS"/>
</dbReference>
<dbReference type="InterPro" id="IPR025110">
    <property type="entry name" value="AMP-bd_C"/>
</dbReference>
<protein>
    <submittedName>
        <fullName evidence="4">Class I adenylate-forming enzyme family protein</fullName>
    </submittedName>
</protein>
<dbReference type="InterPro" id="IPR042099">
    <property type="entry name" value="ANL_N_sf"/>
</dbReference>
<feature type="domain" description="AMP-dependent synthetase/ligase" evidence="2">
    <location>
        <begin position="10"/>
        <end position="312"/>
    </location>
</feature>
<evidence type="ECO:0000313" key="5">
    <source>
        <dbReference type="Proteomes" id="UP001589810"/>
    </source>
</evidence>
<name>A0ABV6MJD6_9PSEU</name>
<proteinExistence type="inferred from homology"/>
<dbReference type="RefSeq" id="WP_273939170.1">
    <property type="nucleotide sequence ID" value="NZ_CP097263.1"/>
</dbReference>
<comment type="caution">
    <text evidence="4">The sequence shown here is derived from an EMBL/GenBank/DDBJ whole genome shotgun (WGS) entry which is preliminary data.</text>
</comment>
<dbReference type="EMBL" id="JBHLUD010000001">
    <property type="protein sequence ID" value="MFC0540394.1"/>
    <property type="molecule type" value="Genomic_DNA"/>
</dbReference>